<dbReference type="RefSeq" id="WP_103201514.1">
    <property type="nucleotide sequence ID" value="NZ_CVTD020000005.1"/>
</dbReference>
<feature type="transmembrane region" description="Helical" evidence="8">
    <location>
        <begin position="174"/>
        <end position="193"/>
    </location>
</feature>
<evidence type="ECO:0000256" key="2">
    <source>
        <dbReference type="ARBA" id="ARBA00022448"/>
    </source>
</evidence>
<dbReference type="OrthoDB" id="9775268at2"/>
<keyword evidence="5 8" id="KW-1133">Transmembrane helix</keyword>
<organism evidence="10 11">
    <name type="scientific">Herbinix hemicellulosilytica</name>
    <dbReference type="NCBI Taxonomy" id="1564487"/>
    <lineage>
        <taxon>Bacteria</taxon>
        <taxon>Bacillati</taxon>
        <taxon>Bacillota</taxon>
        <taxon>Clostridia</taxon>
        <taxon>Lachnospirales</taxon>
        <taxon>Lachnospiraceae</taxon>
        <taxon>Herbinix</taxon>
    </lineage>
</organism>
<name>A0A0H5SD96_HERHM</name>
<feature type="transmembrane region" description="Helical" evidence="8">
    <location>
        <begin position="322"/>
        <end position="341"/>
    </location>
</feature>
<dbReference type="PANTHER" id="PTHR23513">
    <property type="entry name" value="INTEGRAL MEMBRANE EFFLUX PROTEIN-RELATED"/>
    <property type="match status" value="1"/>
</dbReference>
<evidence type="ECO:0000256" key="3">
    <source>
        <dbReference type="ARBA" id="ARBA00022475"/>
    </source>
</evidence>
<feature type="transmembrane region" description="Helical" evidence="8">
    <location>
        <begin position="261"/>
        <end position="281"/>
    </location>
</feature>
<dbReference type="InterPro" id="IPR020846">
    <property type="entry name" value="MFS_dom"/>
</dbReference>
<dbReference type="CDD" id="cd06173">
    <property type="entry name" value="MFS_MefA_like"/>
    <property type="match status" value="1"/>
</dbReference>
<dbReference type="EMBL" id="CVTD020000005">
    <property type="protein sequence ID" value="CRZ33327.1"/>
    <property type="molecule type" value="Genomic_DNA"/>
</dbReference>
<evidence type="ECO:0000256" key="6">
    <source>
        <dbReference type="ARBA" id="ARBA00023136"/>
    </source>
</evidence>
<dbReference type="AlphaFoldDB" id="A0A0H5SD96"/>
<dbReference type="GO" id="GO:0005886">
    <property type="term" value="C:plasma membrane"/>
    <property type="evidence" value="ECO:0007669"/>
    <property type="project" value="UniProtKB-SubCell"/>
</dbReference>
<feature type="region of interest" description="Disordered" evidence="7">
    <location>
        <begin position="423"/>
        <end position="447"/>
    </location>
</feature>
<feature type="domain" description="Major facilitator superfamily (MFS) profile" evidence="9">
    <location>
        <begin position="1"/>
        <end position="410"/>
    </location>
</feature>
<evidence type="ECO:0000256" key="8">
    <source>
        <dbReference type="SAM" id="Phobius"/>
    </source>
</evidence>
<protein>
    <submittedName>
        <fullName evidence="10">Putative membrane protein</fullName>
    </submittedName>
</protein>
<reference evidence="10 11" key="1">
    <citation type="submission" date="2015-06" db="EMBL/GenBank/DDBJ databases">
        <authorList>
            <person name="Wibberg Daniel"/>
        </authorList>
    </citation>
    <scope>NUCLEOTIDE SEQUENCE [LARGE SCALE GENOMIC DNA]</scope>
    <source>
        <strain evidence="10 11">T3/55T</strain>
    </source>
</reference>
<dbReference type="GO" id="GO:0022857">
    <property type="term" value="F:transmembrane transporter activity"/>
    <property type="evidence" value="ECO:0007669"/>
    <property type="project" value="InterPro"/>
</dbReference>
<dbReference type="PANTHER" id="PTHR23513:SF6">
    <property type="entry name" value="MAJOR FACILITATOR SUPERFAMILY ASSOCIATED DOMAIN-CONTAINING PROTEIN"/>
    <property type="match status" value="1"/>
</dbReference>
<dbReference type="SUPFAM" id="SSF103473">
    <property type="entry name" value="MFS general substrate transporter"/>
    <property type="match status" value="1"/>
</dbReference>
<keyword evidence="6 8" id="KW-0472">Membrane</keyword>
<dbReference type="InterPro" id="IPR022324">
    <property type="entry name" value="Bacilysin_exporter_BacE_put"/>
</dbReference>
<dbReference type="Pfam" id="PF07690">
    <property type="entry name" value="MFS_1"/>
    <property type="match status" value="1"/>
</dbReference>
<evidence type="ECO:0000256" key="1">
    <source>
        <dbReference type="ARBA" id="ARBA00004651"/>
    </source>
</evidence>
<feature type="transmembrane region" description="Helical" evidence="8">
    <location>
        <begin position="388"/>
        <end position="406"/>
    </location>
</feature>
<sequence>MNNKVGYKDIFRQKEYVKLIIADVINRFGDSVDSIAFVWLVYQVTNSAAWSAIIFGVNRIPTVFLQPFAGALVERLKKKRIMVITDIIRGLCVGFIALAYALGFLNRWYILFATLIISSAEAFRGPASSSIIPKLLEQKYYEFGLSLNKSISSIVELIGLGVAGIIVAKFSITAAIFIDMGTFFVSAFILTLLKVKEEKLSKTKIDAKEYIASLKEGFVYLRKDRFLKYFVTLALFLNAILVPFNSLLAPLISEVLKAGELMLSVINIALSVGMIIGATIYPYIGKRLSKRAIVILCGYSIGLYYLSFIVTGHFIASELVKYLLIGSFSALVGAAISALSSMTGVEFMKNVKEEYLARSSSLLNALCTAAMPVTSFVISAAAGFTSTAILFIISGIMDLIICTILARKKYFVGINKERVGDTGNDEVKDNAESQLDGGSVHASVSLD</sequence>
<dbReference type="InterPro" id="IPR036259">
    <property type="entry name" value="MFS_trans_sf"/>
</dbReference>
<keyword evidence="4 8" id="KW-0812">Transmembrane</keyword>
<evidence type="ECO:0000259" key="9">
    <source>
        <dbReference type="PROSITE" id="PS50850"/>
    </source>
</evidence>
<accession>A0A0H5SD96</accession>
<proteinExistence type="predicted"/>
<evidence type="ECO:0000256" key="7">
    <source>
        <dbReference type="SAM" id="MobiDB-lite"/>
    </source>
</evidence>
<comment type="subcellular location">
    <subcellularLocation>
        <location evidence="1">Cell membrane</location>
        <topology evidence="1">Multi-pass membrane protein</topology>
    </subcellularLocation>
</comment>
<keyword evidence="11" id="KW-1185">Reference proteome</keyword>
<dbReference type="Proteomes" id="UP000236497">
    <property type="component" value="Unassembled WGS sequence"/>
</dbReference>
<dbReference type="Gene3D" id="1.20.1250.20">
    <property type="entry name" value="MFS general substrate transporter like domains"/>
    <property type="match status" value="1"/>
</dbReference>
<dbReference type="InterPro" id="IPR011701">
    <property type="entry name" value="MFS"/>
</dbReference>
<feature type="transmembrane region" description="Helical" evidence="8">
    <location>
        <begin position="108"/>
        <end position="127"/>
    </location>
</feature>
<feature type="transmembrane region" description="Helical" evidence="8">
    <location>
        <begin position="293"/>
        <end position="316"/>
    </location>
</feature>
<evidence type="ECO:0000313" key="10">
    <source>
        <dbReference type="EMBL" id="CRZ33327.1"/>
    </source>
</evidence>
<feature type="transmembrane region" description="Helical" evidence="8">
    <location>
        <begin position="81"/>
        <end position="102"/>
    </location>
</feature>
<dbReference type="PROSITE" id="PS50850">
    <property type="entry name" value="MFS"/>
    <property type="match status" value="1"/>
</dbReference>
<keyword evidence="2" id="KW-0813">Transport</keyword>
<evidence type="ECO:0000313" key="11">
    <source>
        <dbReference type="Proteomes" id="UP000236497"/>
    </source>
</evidence>
<evidence type="ECO:0000256" key="4">
    <source>
        <dbReference type="ARBA" id="ARBA00022692"/>
    </source>
</evidence>
<feature type="transmembrane region" description="Helical" evidence="8">
    <location>
        <begin position="362"/>
        <end position="382"/>
    </location>
</feature>
<evidence type="ECO:0000256" key="5">
    <source>
        <dbReference type="ARBA" id="ARBA00022989"/>
    </source>
</evidence>
<keyword evidence="3" id="KW-1003">Cell membrane</keyword>
<dbReference type="PRINTS" id="PR01988">
    <property type="entry name" value="EXPORTERBACE"/>
</dbReference>
<feature type="transmembrane region" description="Helical" evidence="8">
    <location>
        <begin position="147"/>
        <end position="168"/>
    </location>
</feature>
<gene>
    <name evidence="10" type="ORF">HHT355_0112</name>
</gene>
<feature type="transmembrane region" description="Helical" evidence="8">
    <location>
        <begin position="229"/>
        <end position="249"/>
    </location>
</feature>